<dbReference type="PANTHER" id="PTHR43611">
    <property type="entry name" value="ALPHA-D-GLUCOSE 1-PHOSPHATE PHOSPHATASE"/>
    <property type="match status" value="1"/>
</dbReference>
<dbReference type="Pfam" id="PF00702">
    <property type="entry name" value="Hydrolase"/>
    <property type="match status" value="1"/>
</dbReference>
<dbReference type="GO" id="GO:0008877">
    <property type="term" value="F:glucose-1-phosphatase activity"/>
    <property type="evidence" value="ECO:0007669"/>
    <property type="project" value="UniProtKB-EC"/>
</dbReference>
<dbReference type="SFLD" id="SFLDG01129">
    <property type="entry name" value="C1.5:_HAD__Beta-PGM__Phosphata"/>
    <property type="match status" value="1"/>
</dbReference>
<evidence type="ECO:0000313" key="1">
    <source>
        <dbReference type="EMBL" id="SUZ30538.1"/>
    </source>
</evidence>
<organism evidence="1 2">
    <name type="scientific">Roseinatronobacter ekhonensis</name>
    <dbReference type="NCBI Taxonomy" id="254356"/>
    <lineage>
        <taxon>Bacteria</taxon>
        <taxon>Pseudomonadati</taxon>
        <taxon>Pseudomonadota</taxon>
        <taxon>Alphaproteobacteria</taxon>
        <taxon>Rhodobacterales</taxon>
        <taxon>Paracoccaceae</taxon>
        <taxon>Roseinatronobacter</taxon>
    </lineage>
</organism>
<dbReference type="EMBL" id="UIHC01000002">
    <property type="protein sequence ID" value="SUZ30538.1"/>
    <property type="molecule type" value="Genomic_DNA"/>
</dbReference>
<dbReference type="NCBIfam" id="TIGR01509">
    <property type="entry name" value="HAD-SF-IA-v3"/>
    <property type="match status" value="1"/>
</dbReference>
<accession>A0A3B0M9W8</accession>
<dbReference type="InterPro" id="IPR023214">
    <property type="entry name" value="HAD_sf"/>
</dbReference>
<name>A0A3B0M9W8_9RHOB</name>
<dbReference type="Gene3D" id="3.40.50.1000">
    <property type="entry name" value="HAD superfamily/HAD-like"/>
    <property type="match status" value="1"/>
</dbReference>
<dbReference type="SUPFAM" id="SSF56784">
    <property type="entry name" value="HAD-like"/>
    <property type="match status" value="1"/>
</dbReference>
<dbReference type="OrthoDB" id="9807742at2"/>
<dbReference type="AlphaFoldDB" id="A0A3B0M9W8"/>
<dbReference type="InterPro" id="IPR006439">
    <property type="entry name" value="HAD-SF_hydro_IA"/>
</dbReference>
<dbReference type="EC" id="3.1.3.10" evidence="1"/>
<dbReference type="SFLD" id="SFLDS00003">
    <property type="entry name" value="Haloacid_Dehalogenase"/>
    <property type="match status" value="1"/>
</dbReference>
<dbReference type="InterPro" id="IPR036412">
    <property type="entry name" value="HAD-like_sf"/>
</dbReference>
<gene>
    <name evidence="1" type="primary">yihX</name>
    <name evidence="1" type="ORF">ROE7235_00261</name>
</gene>
<dbReference type="InterPro" id="IPR023198">
    <property type="entry name" value="PGP-like_dom2"/>
</dbReference>
<sequence length="206" mass="23333">MSGIQAVVFDIGNVLVGWQPEAYFDSQIGAERRKRLFAEVDLEGMNLRVDRGAPFAQSVQELARMHPEWSTEIMLWQDGWSQMFAPVITENVTLLRALRRQGMPVFALSNFGRETFDIACNTHSFLTEFDQKYISGHLGVLKPEAEIYAILERKSGVAPEHLFFIDDKPENIAAARERGWAGHVFEHPDALLADLKRHGIQPQVPT</sequence>
<dbReference type="Proteomes" id="UP000272908">
    <property type="component" value="Unassembled WGS sequence"/>
</dbReference>
<dbReference type="PANTHER" id="PTHR43611:SF3">
    <property type="entry name" value="FLAVIN MONONUCLEOTIDE HYDROLASE 1, CHLOROPLATIC"/>
    <property type="match status" value="1"/>
</dbReference>
<keyword evidence="2" id="KW-1185">Reference proteome</keyword>
<dbReference type="RefSeq" id="WP_121092848.1">
    <property type="nucleotide sequence ID" value="NZ_UIHC01000002.1"/>
</dbReference>
<dbReference type="Gene3D" id="1.10.150.240">
    <property type="entry name" value="Putative phosphatase, domain 2"/>
    <property type="match status" value="1"/>
</dbReference>
<evidence type="ECO:0000313" key="2">
    <source>
        <dbReference type="Proteomes" id="UP000272908"/>
    </source>
</evidence>
<proteinExistence type="predicted"/>
<protein>
    <submittedName>
        <fullName evidence="1">Alpha-D-glucose 1-phosphate phosphatase YihX</fullName>
        <ecNumber evidence="1">3.1.3.10</ecNumber>
    </submittedName>
</protein>
<dbReference type="PRINTS" id="PR00413">
    <property type="entry name" value="HADHALOGNASE"/>
</dbReference>
<dbReference type="CDD" id="cd02603">
    <property type="entry name" value="HAD_sEH-N_like"/>
    <property type="match status" value="1"/>
</dbReference>
<reference evidence="2" key="1">
    <citation type="submission" date="2018-08" db="EMBL/GenBank/DDBJ databases">
        <authorList>
            <person name="Rodrigo-Torres L."/>
            <person name="Arahal R. D."/>
            <person name="Lucena T."/>
        </authorList>
    </citation>
    <scope>NUCLEOTIDE SEQUENCE [LARGE SCALE GENOMIC DNA]</scope>
    <source>
        <strain evidence="2">CECT 7235</strain>
    </source>
</reference>
<keyword evidence="1" id="KW-0378">Hydrolase</keyword>